<dbReference type="PROSITE" id="PS50878">
    <property type="entry name" value="RT_POL"/>
    <property type="match status" value="1"/>
</dbReference>
<name>A0A6J2XEG8_SITOR</name>
<evidence type="ECO:0000313" key="3">
    <source>
        <dbReference type="Proteomes" id="UP000504635"/>
    </source>
</evidence>
<dbReference type="OrthoDB" id="418748at2759"/>
<gene>
    <name evidence="4" type="primary">LOC115877617</name>
</gene>
<accession>A0A6J2XEG8</accession>
<feature type="domain" description="Reverse transcriptase" evidence="2">
    <location>
        <begin position="671"/>
        <end position="948"/>
    </location>
</feature>
<dbReference type="CDD" id="cd01650">
    <property type="entry name" value="RT_nLTR_like"/>
    <property type="match status" value="1"/>
</dbReference>
<evidence type="ECO:0000256" key="1">
    <source>
        <dbReference type="SAM" id="MobiDB-lite"/>
    </source>
</evidence>
<dbReference type="SUPFAM" id="SSF56672">
    <property type="entry name" value="DNA/RNA polymerases"/>
    <property type="match status" value="1"/>
</dbReference>
<dbReference type="GeneID" id="115877617"/>
<sequence length="1247" mass="144787">MKGSKAKPSGASEKPGNSSGKKPTRKGRLNECSFPTKRGRRPLMVGAKPKFDYCRDGCSSQMYTKFCCQDVVAVHVQIPAGKSDGGMEFVACSAYFPGDKTADLPPPKKVREVISFCKRKNLQLVIGCDANGHNEAWGSTDRKQLQRKEVLDITVSSNYLSNRISNWRVSSEPSCSDHRHIQFEISVGERTLLQYRDPKCTDWEGYNRSVVYLLESTIAKVRDRNEIEIAAEQLRCAIITAYSENCPLKTKKDNRKSSWWNNKLDKRRKEVRQLFNRAKVSGNRAIPDVDRQPKINDDSSNENGQDQTALLSGPPTNLQINRKASRRAETTKRMKWSREMNLNVIRTYLLVNECRDDPLPEQNLVDRKRTIIRNNYLTQTDIDQLRRDVGNELNLINEVAEYQNLDVTETDTTRQSLPSQNNPTDEEEEVTQKLLSNFELFRGSDPSNRPSIPKLKFNNLTSRFENLTDIHTAIYATAVTVIELNGQKILERTSIPPKPTKVKPSWQRRLETKLNKQDPEFREKLITYQDELRQKLQVKGARLRRYNEASKRKQQNRNFQANQRAFYRNFDTTNRISSEEHVDQQRFEKYWQDIWSNPTHFNQQAPWIDQVEESTNDYQEMVDIQIEENDIKSCIVKTSNWKATGLDKIHNFWLKHLTCIHSLLAKFFTNVLRDPDEFPEFLAQGITYLLPKKGDMKDPKNYRPITCLSVFYKLLTAIVHKKIYEHCQLNNLIAVEQKGCIKNSLGCKEQLTIDAIIMKQAETKCRNLSMGYIDYRKAFDSVPHDWLLKVLELYKINPNIITFLSHIMKKWKSQILLNNRYMTTINIRKGIFQGDSLSPLWFCLALNPLSHLLNQCKSGYRPDLKDSINISHLLFMDDIKLYSESNNNLKYLLKTVQIFSDDIRMDFGMDKCAEIHIRKGKIAELPNEEVLFHQLTSDESYHYLGIQQNKRIDHTRLKKEFKIKYKSRLTKLLNTKLNAKNLITAINTYAVPILTYSFGILKYSDTDLRNLDILTRTTFTKFRIHHPKSATQRLYLPRKEGGRGLTNITELCRSQEKKMREYFHCSNHPLLRKIAKCDTNFTPLNLHCPEDIIDDHRRKEEMHLEWQNKVLHGKYPTALNDPTVDKASSLLWLTKGNLHAETEGFIISVQDGVIRTRNYERYILKNTEIVDVCRVCHSFGETIEHVIGGCSGLSNSAYLGRHNQIAKIIHRQLAIQYRLIDNPPPYYKYLPAAVLESDNTVLYWTGQ</sequence>
<dbReference type="InterPro" id="IPR000477">
    <property type="entry name" value="RT_dom"/>
</dbReference>
<feature type="compositionally biased region" description="Basic and acidic residues" evidence="1">
    <location>
        <begin position="287"/>
        <end position="297"/>
    </location>
</feature>
<dbReference type="SUPFAM" id="SSF56219">
    <property type="entry name" value="DNase I-like"/>
    <property type="match status" value="1"/>
</dbReference>
<dbReference type="InterPro" id="IPR036691">
    <property type="entry name" value="Endo/exonu/phosph_ase_sf"/>
</dbReference>
<feature type="region of interest" description="Disordered" evidence="1">
    <location>
        <begin position="282"/>
        <end position="317"/>
    </location>
</feature>
<dbReference type="PANTHER" id="PTHR35450:SF2">
    <property type="entry name" value="REVERSE TRANSCRIPTASE DOMAIN-CONTAINING PROTEIN"/>
    <property type="match status" value="1"/>
</dbReference>
<feature type="region of interest" description="Disordered" evidence="1">
    <location>
        <begin position="1"/>
        <end position="34"/>
    </location>
</feature>
<dbReference type="PANTHER" id="PTHR35450">
    <property type="entry name" value="REVERSE TRANSCRIPTASE DOMAIN-CONTAINING PROTEIN"/>
    <property type="match status" value="1"/>
</dbReference>
<dbReference type="RefSeq" id="XP_030749723.1">
    <property type="nucleotide sequence ID" value="XM_030893863.1"/>
</dbReference>
<reference evidence="4" key="1">
    <citation type="submission" date="2025-08" db="UniProtKB">
        <authorList>
            <consortium name="RefSeq"/>
        </authorList>
    </citation>
    <scope>IDENTIFICATION</scope>
    <source>
        <tissue evidence="4">Gonads</tissue>
    </source>
</reference>
<dbReference type="InParanoid" id="A0A6J2XEG8"/>
<dbReference type="KEGG" id="soy:115877617"/>
<dbReference type="Proteomes" id="UP000504635">
    <property type="component" value="Unplaced"/>
</dbReference>
<protein>
    <submittedName>
        <fullName evidence="4">Uncharacterized protein LOC115877617</fullName>
    </submittedName>
</protein>
<dbReference type="GO" id="GO:0071897">
    <property type="term" value="P:DNA biosynthetic process"/>
    <property type="evidence" value="ECO:0007669"/>
    <property type="project" value="UniProtKB-ARBA"/>
</dbReference>
<evidence type="ECO:0000259" key="2">
    <source>
        <dbReference type="PROSITE" id="PS50878"/>
    </source>
</evidence>
<proteinExistence type="predicted"/>
<keyword evidence="3" id="KW-1185">Reference proteome</keyword>
<dbReference type="Pfam" id="PF00078">
    <property type="entry name" value="RVT_1"/>
    <property type="match status" value="1"/>
</dbReference>
<dbReference type="InterPro" id="IPR043502">
    <property type="entry name" value="DNA/RNA_pol_sf"/>
</dbReference>
<dbReference type="AlphaFoldDB" id="A0A6J2XEG8"/>
<evidence type="ECO:0000313" key="4">
    <source>
        <dbReference type="RefSeq" id="XP_030749723.1"/>
    </source>
</evidence>
<feature type="compositionally biased region" description="Polar residues" evidence="1">
    <location>
        <begin position="301"/>
        <end position="317"/>
    </location>
</feature>
<dbReference type="Gene3D" id="3.60.10.10">
    <property type="entry name" value="Endonuclease/exonuclease/phosphatase"/>
    <property type="match status" value="1"/>
</dbReference>
<organism evidence="3 4">
    <name type="scientific">Sitophilus oryzae</name>
    <name type="common">Rice weevil</name>
    <name type="synonym">Curculio oryzae</name>
    <dbReference type="NCBI Taxonomy" id="7048"/>
    <lineage>
        <taxon>Eukaryota</taxon>
        <taxon>Metazoa</taxon>
        <taxon>Ecdysozoa</taxon>
        <taxon>Arthropoda</taxon>
        <taxon>Hexapoda</taxon>
        <taxon>Insecta</taxon>
        <taxon>Pterygota</taxon>
        <taxon>Neoptera</taxon>
        <taxon>Endopterygota</taxon>
        <taxon>Coleoptera</taxon>
        <taxon>Polyphaga</taxon>
        <taxon>Cucujiformia</taxon>
        <taxon>Curculionidae</taxon>
        <taxon>Dryophthorinae</taxon>
        <taxon>Sitophilus</taxon>
    </lineage>
</organism>